<dbReference type="PANTHER" id="PTHR12526">
    <property type="entry name" value="GLYCOSYLTRANSFERASE"/>
    <property type="match status" value="1"/>
</dbReference>
<dbReference type="Pfam" id="PF00534">
    <property type="entry name" value="Glycos_transf_1"/>
    <property type="match status" value="1"/>
</dbReference>
<protein>
    <submittedName>
        <fullName evidence="3">Glycosyltransferase family 1 protein</fullName>
    </submittedName>
</protein>
<sequence>MSNKKIILCASDSWYLLNFRYDLIKELNEKYSEVVIVTSFDGSEKKMGEFFPNIRIINSLLDRKSTGLMKNVFLIYCYFKIYINEKPDFVMNFTIKPNVFSAFVCIVLSIPFINNVTGLGTVFIKGGALQNIVIYLYRVIFPFAKNIIFQNNDDMSLIKDFKVSARNFVLIEGSGVNTNVFSSNESILEREYDFVFIGRIIKDKGVVEYIKAMKRLKLEYPSLRVLIVGGLDSDNQTSLSKEEFNELIEDSGIEYLGKRSDVPKILSETKFMVLPSYREGLSKVLIEAASMGCVILTSDVPGCRQVVESNGFLFEPKNVESLYNTVLNTIEIGDEELLRLSKNSRKLAVSRFSTEIVNKKIFNLLQD</sequence>
<keyword evidence="4" id="KW-1185">Reference proteome</keyword>
<dbReference type="RefSeq" id="WP_114706023.1">
    <property type="nucleotide sequence ID" value="NZ_QDKL01000001.1"/>
</dbReference>
<dbReference type="Pfam" id="PF13477">
    <property type="entry name" value="Glyco_trans_4_2"/>
    <property type="match status" value="1"/>
</dbReference>
<evidence type="ECO:0000313" key="4">
    <source>
        <dbReference type="Proteomes" id="UP000443582"/>
    </source>
</evidence>
<dbReference type="CDD" id="cd03808">
    <property type="entry name" value="GT4_CapM-like"/>
    <property type="match status" value="1"/>
</dbReference>
<dbReference type="EMBL" id="QDKL01000001">
    <property type="protein sequence ID" value="RZF23078.1"/>
    <property type="molecule type" value="Genomic_DNA"/>
</dbReference>
<feature type="domain" description="Glycosyl transferase family 1" evidence="1">
    <location>
        <begin position="187"/>
        <end position="346"/>
    </location>
</feature>
<dbReference type="SUPFAM" id="SSF53756">
    <property type="entry name" value="UDP-Glycosyltransferase/glycogen phosphorylase"/>
    <property type="match status" value="1"/>
</dbReference>
<gene>
    <name evidence="3" type="ORF">DAY19_04720</name>
</gene>
<evidence type="ECO:0000259" key="1">
    <source>
        <dbReference type="Pfam" id="PF00534"/>
    </source>
</evidence>
<feature type="domain" description="Glycosyltransferase subfamily 4-like N-terminal" evidence="2">
    <location>
        <begin position="5"/>
        <end position="151"/>
    </location>
</feature>
<comment type="caution">
    <text evidence="3">The sequence shown here is derived from an EMBL/GenBank/DDBJ whole genome shotgun (WGS) entry which is preliminary data.</text>
</comment>
<dbReference type="Proteomes" id="UP000443582">
    <property type="component" value="Unassembled WGS sequence"/>
</dbReference>
<name>A0ABY0IJH6_9BACT</name>
<organism evidence="3 4">
    <name type="scientific">Halobacteriovorax vibrionivorans</name>
    <dbReference type="NCBI Taxonomy" id="2152716"/>
    <lineage>
        <taxon>Bacteria</taxon>
        <taxon>Pseudomonadati</taxon>
        <taxon>Bdellovibrionota</taxon>
        <taxon>Bacteriovoracia</taxon>
        <taxon>Bacteriovoracales</taxon>
        <taxon>Halobacteriovoraceae</taxon>
        <taxon>Halobacteriovorax</taxon>
    </lineage>
</organism>
<proteinExistence type="predicted"/>
<dbReference type="Gene3D" id="3.40.50.2000">
    <property type="entry name" value="Glycogen Phosphorylase B"/>
    <property type="match status" value="2"/>
</dbReference>
<dbReference type="InterPro" id="IPR028098">
    <property type="entry name" value="Glyco_trans_4-like_N"/>
</dbReference>
<accession>A0ABY0IJH6</accession>
<evidence type="ECO:0000259" key="2">
    <source>
        <dbReference type="Pfam" id="PF13477"/>
    </source>
</evidence>
<reference evidence="4" key="1">
    <citation type="journal article" date="2019" name="Int. J. Syst. Evol. Microbiol.">
        <title>Halobacteriovorax valvorus sp. nov., a novel prokaryotic predator isolated from coastal seawater of China.</title>
        <authorList>
            <person name="Chen M.-X."/>
        </authorList>
    </citation>
    <scope>NUCLEOTIDE SEQUENCE [LARGE SCALE GENOMIC DNA]</scope>
    <source>
        <strain evidence="4">BL9</strain>
    </source>
</reference>
<evidence type="ECO:0000313" key="3">
    <source>
        <dbReference type="EMBL" id="RZF23078.1"/>
    </source>
</evidence>
<dbReference type="InterPro" id="IPR001296">
    <property type="entry name" value="Glyco_trans_1"/>
</dbReference>
<dbReference type="PANTHER" id="PTHR12526:SF638">
    <property type="entry name" value="SPORE COAT PROTEIN SA"/>
    <property type="match status" value="1"/>
</dbReference>